<sequence length="171" mass="18849">MYNSQTKDKADKVPVPPNCSNGRPAVEFTDNSWRTCAWFIKPSAKPVPDYSWNDGSKTVSLWLSASRNWCGQANYEINWGQAVPPPAPAVTGYYCNRADPAKPTCQPSPSPTNTTTEYQCSLACSPQSYEISITTPDEPWRSSWKAGETIRFLGEVKPLGGLPEVGRGSWL</sequence>
<dbReference type="Proteomes" id="UP000230906">
    <property type="component" value="Unassembled WGS sequence"/>
</dbReference>
<gene>
    <name evidence="1" type="ORF">COV09_00590</name>
</gene>
<organism evidence="1 2">
    <name type="scientific">Candidatus Vogelbacteria bacterium CG10_big_fil_rev_8_21_14_0_10_50_13</name>
    <dbReference type="NCBI Taxonomy" id="1975044"/>
    <lineage>
        <taxon>Bacteria</taxon>
        <taxon>Candidatus Vogeliibacteriota</taxon>
    </lineage>
</organism>
<name>A0A2H0RGS8_9BACT</name>
<dbReference type="AlphaFoldDB" id="A0A2H0RGS8"/>
<reference evidence="1 2" key="1">
    <citation type="submission" date="2017-09" db="EMBL/GenBank/DDBJ databases">
        <title>Depth-based differentiation of microbial function through sediment-hosted aquifers and enrichment of novel symbionts in the deep terrestrial subsurface.</title>
        <authorList>
            <person name="Probst A.J."/>
            <person name="Ladd B."/>
            <person name="Jarett J.K."/>
            <person name="Geller-Mcgrath D.E."/>
            <person name="Sieber C.M."/>
            <person name="Emerson J.B."/>
            <person name="Anantharaman K."/>
            <person name="Thomas B.C."/>
            <person name="Malmstrom R."/>
            <person name="Stieglmeier M."/>
            <person name="Klingl A."/>
            <person name="Woyke T."/>
            <person name="Ryan C.M."/>
            <person name="Banfield J.F."/>
        </authorList>
    </citation>
    <scope>NUCLEOTIDE SEQUENCE [LARGE SCALE GENOMIC DNA]</scope>
    <source>
        <strain evidence="1">CG10_big_fil_rev_8_21_14_0_10_50_13</strain>
    </source>
</reference>
<evidence type="ECO:0000313" key="2">
    <source>
        <dbReference type="Proteomes" id="UP000230906"/>
    </source>
</evidence>
<accession>A0A2H0RGS8</accession>
<evidence type="ECO:0000313" key="1">
    <source>
        <dbReference type="EMBL" id="PIR45596.1"/>
    </source>
</evidence>
<comment type="caution">
    <text evidence="1">The sequence shown here is derived from an EMBL/GenBank/DDBJ whole genome shotgun (WGS) entry which is preliminary data.</text>
</comment>
<protein>
    <submittedName>
        <fullName evidence="1">Uncharacterized protein</fullName>
    </submittedName>
</protein>
<dbReference type="EMBL" id="PCYJ01000011">
    <property type="protein sequence ID" value="PIR45596.1"/>
    <property type="molecule type" value="Genomic_DNA"/>
</dbReference>
<proteinExistence type="predicted"/>